<evidence type="ECO:0000313" key="2">
    <source>
        <dbReference type="Proteomes" id="UP000001798"/>
    </source>
</evidence>
<sequence>MNLSLPPPLRSKLGGKRDWMLKPKQDLKPAVIGSQEPTKMRIALLSVTEAGLGREVYYDRGYGNGEPFDWNDASDIFLLNDWRREKIRKYTPRDLGKAERTKDVRSQLLENAIVRKPSISRAAIEQLQKPQIAQNSRPNEIREPVHHKIDLDKEFITMITRGREIKKFRAQKRRAARHVTPRLANGRRQNLSTRHGPIEYLPVNLERLKSLTPKQQRRHQDTHVKNWFVIFKMIEESFDLPSREIGVQYNL</sequence>
<evidence type="ECO:0000313" key="1">
    <source>
        <dbReference type="EMBL" id="ATZ47242.1"/>
    </source>
</evidence>
<dbReference type="AlphaFoldDB" id="A0A384J9X0"/>
<dbReference type="RefSeq" id="XP_024547149.1">
    <property type="nucleotide sequence ID" value="XM_024691379.1"/>
</dbReference>
<dbReference type="EMBL" id="CP009806">
    <property type="protein sequence ID" value="ATZ47242.1"/>
    <property type="molecule type" value="Genomic_DNA"/>
</dbReference>
<name>A0A384J9X0_BOTFB</name>
<dbReference type="OMA" id="NDWRREK"/>
<reference evidence="1 2" key="3">
    <citation type="journal article" date="2017" name="Mol. Plant Pathol.">
        <title>A gapless genome sequence of the fungus Botrytis cinerea.</title>
        <authorList>
            <person name="Van Kan J.A."/>
            <person name="Stassen J.H."/>
            <person name="Mosbach A."/>
            <person name="Van Der Lee T.A."/>
            <person name="Faino L."/>
            <person name="Farmer A.D."/>
            <person name="Papasotiriou D.G."/>
            <person name="Zhou S."/>
            <person name="Seidl M.F."/>
            <person name="Cottam E."/>
            <person name="Edel D."/>
            <person name="Hahn M."/>
            <person name="Schwartz D.C."/>
            <person name="Dietrich R.A."/>
            <person name="Widdison S."/>
            <person name="Scalliet G."/>
        </authorList>
    </citation>
    <scope>NUCLEOTIDE SEQUENCE [LARGE SCALE GENOMIC DNA]</scope>
    <source>
        <strain evidence="1 2">B05.10</strain>
    </source>
</reference>
<dbReference type="GeneID" id="5433288"/>
<dbReference type="KEGG" id="bfu:BCIN_02g05390"/>
<reference evidence="1 2" key="2">
    <citation type="journal article" date="2012" name="Eukaryot. Cell">
        <title>Genome update of Botrytis cinerea strains B05.10 and T4.</title>
        <authorList>
            <person name="Staats M."/>
            <person name="van Kan J.A."/>
        </authorList>
    </citation>
    <scope>NUCLEOTIDE SEQUENCE [LARGE SCALE GENOMIC DNA]</scope>
    <source>
        <strain evidence="1 2">B05.10</strain>
    </source>
</reference>
<dbReference type="Proteomes" id="UP000001798">
    <property type="component" value="Chromosome 2"/>
</dbReference>
<dbReference type="OrthoDB" id="3524864at2759"/>
<gene>
    <name evidence="1" type="ORF">BCIN_02g05390</name>
</gene>
<protein>
    <submittedName>
        <fullName evidence="1">Uncharacterized protein</fullName>
    </submittedName>
</protein>
<dbReference type="VEuPathDB" id="FungiDB:Bcin02g05390"/>
<proteinExistence type="predicted"/>
<keyword evidence="2" id="KW-1185">Reference proteome</keyword>
<reference evidence="1 2" key="1">
    <citation type="journal article" date="2011" name="PLoS Genet.">
        <title>Genomic analysis of the necrotrophic fungal pathogens Sclerotinia sclerotiorum and Botrytis cinerea.</title>
        <authorList>
            <person name="Amselem J."/>
            <person name="Cuomo C.A."/>
            <person name="van Kan J.A."/>
            <person name="Viaud M."/>
            <person name="Benito E.P."/>
            <person name="Couloux A."/>
            <person name="Coutinho P.M."/>
            <person name="de Vries R.P."/>
            <person name="Dyer P.S."/>
            <person name="Fillinger S."/>
            <person name="Fournier E."/>
            <person name="Gout L."/>
            <person name="Hahn M."/>
            <person name="Kohn L."/>
            <person name="Lapalu N."/>
            <person name="Plummer K.M."/>
            <person name="Pradier J.M."/>
            <person name="Quevillon E."/>
            <person name="Sharon A."/>
            <person name="Simon A."/>
            <person name="ten Have A."/>
            <person name="Tudzynski B."/>
            <person name="Tudzynski P."/>
            <person name="Wincker P."/>
            <person name="Andrew M."/>
            <person name="Anthouard V."/>
            <person name="Beever R.E."/>
            <person name="Beffa R."/>
            <person name="Benoit I."/>
            <person name="Bouzid O."/>
            <person name="Brault B."/>
            <person name="Chen Z."/>
            <person name="Choquer M."/>
            <person name="Collemare J."/>
            <person name="Cotton P."/>
            <person name="Danchin E.G."/>
            <person name="Da Silva C."/>
            <person name="Gautier A."/>
            <person name="Giraud C."/>
            <person name="Giraud T."/>
            <person name="Gonzalez C."/>
            <person name="Grossetete S."/>
            <person name="Guldener U."/>
            <person name="Henrissat B."/>
            <person name="Howlett B.J."/>
            <person name="Kodira C."/>
            <person name="Kretschmer M."/>
            <person name="Lappartient A."/>
            <person name="Leroch M."/>
            <person name="Levis C."/>
            <person name="Mauceli E."/>
            <person name="Neuveglise C."/>
            <person name="Oeser B."/>
            <person name="Pearson M."/>
            <person name="Poulain J."/>
            <person name="Poussereau N."/>
            <person name="Quesneville H."/>
            <person name="Rascle C."/>
            <person name="Schumacher J."/>
            <person name="Segurens B."/>
            <person name="Sexton A."/>
            <person name="Silva E."/>
            <person name="Sirven C."/>
            <person name="Soanes D.M."/>
            <person name="Talbot N.J."/>
            <person name="Templeton M."/>
            <person name="Yandava C."/>
            <person name="Yarden O."/>
            <person name="Zeng Q."/>
            <person name="Rollins J.A."/>
            <person name="Lebrun M.H."/>
            <person name="Dickman M."/>
        </authorList>
    </citation>
    <scope>NUCLEOTIDE SEQUENCE [LARGE SCALE GENOMIC DNA]</scope>
    <source>
        <strain evidence="1 2">B05.10</strain>
    </source>
</reference>
<accession>A0A384J9X0</accession>
<organism evidence="1 2">
    <name type="scientific">Botryotinia fuckeliana (strain B05.10)</name>
    <name type="common">Noble rot fungus</name>
    <name type="synonym">Botrytis cinerea</name>
    <dbReference type="NCBI Taxonomy" id="332648"/>
    <lineage>
        <taxon>Eukaryota</taxon>
        <taxon>Fungi</taxon>
        <taxon>Dikarya</taxon>
        <taxon>Ascomycota</taxon>
        <taxon>Pezizomycotina</taxon>
        <taxon>Leotiomycetes</taxon>
        <taxon>Helotiales</taxon>
        <taxon>Sclerotiniaceae</taxon>
        <taxon>Botrytis</taxon>
    </lineage>
</organism>